<feature type="compositionally biased region" description="Polar residues" evidence="1">
    <location>
        <begin position="237"/>
        <end position="259"/>
    </location>
</feature>
<name>K5W3Z8_PHACS</name>
<dbReference type="EMBL" id="JH930474">
    <property type="protein sequence ID" value="EKM53830.1"/>
    <property type="molecule type" value="Genomic_DNA"/>
</dbReference>
<keyword evidence="4" id="KW-1185">Reference proteome</keyword>
<evidence type="ECO:0000313" key="4">
    <source>
        <dbReference type="Proteomes" id="UP000008370"/>
    </source>
</evidence>
<dbReference type="AlphaFoldDB" id="K5W3Z8"/>
<feature type="compositionally biased region" description="Low complexity" evidence="1">
    <location>
        <begin position="197"/>
        <end position="212"/>
    </location>
</feature>
<feature type="domain" description="Myb/SANT-like" evidence="2">
    <location>
        <begin position="27"/>
        <end position="122"/>
    </location>
</feature>
<evidence type="ECO:0000256" key="1">
    <source>
        <dbReference type="SAM" id="MobiDB-lite"/>
    </source>
</evidence>
<gene>
    <name evidence="3" type="ORF">PHACADRAFT_186382</name>
</gene>
<dbReference type="HOGENOM" id="CLU_763149_0_0_1"/>
<protein>
    <recommendedName>
        <fullName evidence="2">Myb/SANT-like domain-containing protein</fullName>
    </recommendedName>
</protein>
<dbReference type="GeneID" id="18910346"/>
<reference evidence="3 4" key="1">
    <citation type="journal article" date="2012" name="BMC Genomics">
        <title>Comparative genomics of the white-rot fungi, Phanerochaete carnosa and P. chrysosporium, to elucidate the genetic basis of the distinct wood types they colonize.</title>
        <authorList>
            <person name="Suzuki H."/>
            <person name="MacDonald J."/>
            <person name="Syed K."/>
            <person name="Salamov A."/>
            <person name="Hori C."/>
            <person name="Aerts A."/>
            <person name="Henrissat B."/>
            <person name="Wiebenga A."/>
            <person name="vanKuyk P.A."/>
            <person name="Barry K."/>
            <person name="Lindquist E."/>
            <person name="LaButti K."/>
            <person name="Lapidus A."/>
            <person name="Lucas S."/>
            <person name="Coutinho P."/>
            <person name="Gong Y."/>
            <person name="Samejima M."/>
            <person name="Mahadevan R."/>
            <person name="Abou-Zaid M."/>
            <person name="de Vries R.P."/>
            <person name="Igarashi K."/>
            <person name="Yadav J.S."/>
            <person name="Grigoriev I.V."/>
            <person name="Master E.R."/>
        </authorList>
    </citation>
    <scope>NUCLEOTIDE SEQUENCE [LARGE SCALE GENOMIC DNA]</scope>
    <source>
        <strain evidence="3 4">HHB-10118-sp</strain>
    </source>
</reference>
<dbReference type="PANTHER" id="PTHR47584:SF14">
    <property type="entry name" value="L10-INTERACTING MYB DOMAIN-CONTAINING PROTEIN-LIKE"/>
    <property type="match status" value="1"/>
</dbReference>
<evidence type="ECO:0000259" key="2">
    <source>
        <dbReference type="Pfam" id="PF12776"/>
    </source>
</evidence>
<dbReference type="KEGG" id="pco:PHACADRAFT_186382"/>
<organism evidence="3 4">
    <name type="scientific">Phanerochaete carnosa (strain HHB-10118-sp)</name>
    <name type="common">White-rot fungus</name>
    <name type="synonym">Peniophora carnosa</name>
    <dbReference type="NCBI Taxonomy" id="650164"/>
    <lineage>
        <taxon>Eukaryota</taxon>
        <taxon>Fungi</taxon>
        <taxon>Dikarya</taxon>
        <taxon>Basidiomycota</taxon>
        <taxon>Agaricomycotina</taxon>
        <taxon>Agaricomycetes</taxon>
        <taxon>Polyporales</taxon>
        <taxon>Phanerochaetaceae</taxon>
        <taxon>Phanerochaete</taxon>
    </lineage>
</organism>
<dbReference type="RefSeq" id="XP_007398507.1">
    <property type="nucleotide sequence ID" value="XM_007398445.1"/>
</dbReference>
<proteinExistence type="predicted"/>
<dbReference type="PANTHER" id="PTHR47584">
    <property type="match status" value="1"/>
</dbReference>
<dbReference type="InParanoid" id="K5W3Z8"/>
<accession>K5W3Z8</accession>
<dbReference type="InterPro" id="IPR045026">
    <property type="entry name" value="LIMYB"/>
</dbReference>
<feature type="region of interest" description="Disordered" evidence="1">
    <location>
        <begin position="157"/>
        <end position="181"/>
    </location>
</feature>
<dbReference type="Proteomes" id="UP000008370">
    <property type="component" value="Unassembled WGS sequence"/>
</dbReference>
<dbReference type="Pfam" id="PF12776">
    <property type="entry name" value="Myb_DNA-bind_3"/>
    <property type="match status" value="1"/>
</dbReference>
<dbReference type="OrthoDB" id="3255758at2759"/>
<sequence length="363" mass="40547">MYMSTSKLHNTLRTPSMTVPGCNRAIWTPEDDKILMDVLLEARSRGEAYGSPRCIVWRRAAIKVNAESTGKYGAAKTAMRCFGHFRALKDRFLDFCRLRNQPGIGWDDEKKMLIIPGDKWEEIVMANGRYKKYRSKPWPLFEKMKVLCDMNRPEDVADRQPLPAAPQTEAARESPASPALEYDEEDDFWLEGDDSYSAQAPSASASGPALSQHTVGNQRKRSSSPDRTSRKRPRGPRNSTTTSSDFPPVSPTMTRSISENAHMGSARAQRAASPAGGEHIHGRSSPSAAERRAKAIHLMEDDNEYSDSEQVAIIELFERSPAVVDSFLAISKKHTRILYVRHALSNHARDSSPRAHANSCTIM</sequence>
<dbReference type="InterPro" id="IPR024752">
    <property type="entry name" value="Myb/SANT-like_dom"/>
</dbReference>
<feature type="region of interest" description="Disordered" evidence="1">
    <location>
        <begin position="194"/>
        <end position="292"/>
    </location>
</feature>
<evidence type="ECO:0000313" key="3">
    <source>
        <dbReference type="EMBL" id="EKM53830.1"/>
    </source>
</evidence>